<gene>
    <name evidence="16" type="ORF">JFL75_06010</name>
</gene>
<evidence type="ECO:0000256" key="13">
    <source>
        <dbReference type="SAM" id="MobiDB-lite"/>
    </source>
</evidence>
<name>A0A7T7XQ70_9SPIR</name>
<feature type="domain" description="UvrD-like helicase C-terminal" evidence="15">
    <location>
        <begin position="786"/>
        <end position="1075"/>
    </location>
</feature>
<dbReference type="InterPro" id="IPR014016">
    <property type="entry name" value="UvrD-like_ATP-bd"/>
</dbReference>
<evidence type="ECO:0000313" key="16">
    <source>
        <dbReference type="EMBL" id="QQO10467.1"/>
    </source>
</evidence>
<keyword evidence="4 12" id="KW-0347">Helicase</keyword>
<evidence type="ECO:0000256" key="5">
    <source>
        <dbReference type="ARBA" id="ARBA00022840"/>
    </source>
</evidence>
<dbReference type="GO" id="GO:0016787">
    <property type="term" value="F:hydrolase activity"/>
    <property type="evidence" value="ECO:0007669"/>
    <property type="project" value="UniProtKB-UniRule"/>
</dbReference>
<dbReference type="PANTHER" id="PTHR11070">
    <property type="entry name" value="UVRD / RECB / PCRA DNA HELICASE FAMILY MEMBER"/>
    <property type="match status" value="1"/>
</dbReference>
<dbReference type="InterPro" id="IPR014017">
    <property type="entry name" value="DNA_helicase_UvrD-like_C"/>
</dbReference>
<evidence type="ECO:0000256" key="1">
    <source>
        <dbReference type="ARBA" id="ARBA00009922"/>
    </source>
</evidence>
<proteinExistence type="inferred from homology"/>
<evidence type="ECO:0000256" key="6">
    <source>
        <dbReference type="ARBA" id="ARBA00023125"/>
    </source>
</evidence>
<dbReference type="Gene3D" id="3.40.50.300">
    <property type="entry name" value="P-loop containing nucleotide triphosphate hydrolases"/>
    <property type="match status" value="3"/>
</dbReference>
<dbReference type="Pfam" id="PF00580">
    <property type="entry name" value="UvrD-helicase"/>
    <property type="match status" value="1"/>
</dbReference>
<dbReference type="Pfam" id="PF13361">
    <property type="entry name" value="UvrD_C"/>
    <property type="match status" value="1"/>
</dbReference>
<dbReference type="EMBL" id="CP067089">
    <property type="protein sequence ID" value="QQO10467.1"/>
    <property type="molecule type" value="Genomic_DNA"/>
</dbReference>
<evidence type="ECO:0000256" key="12">
    <source>
        <dbReference type="PROSITE-ProRule" id="PRU00560"/>
    </source>
</evidence>
<reference evidence="16" key="1">
    <citation type="submission" date="2021-01" db="EMBL/GenBank/DDBJ databases">
        <title>Description of Breznakiella homolactica.</title>
        <authorList>
            <person name="Song Y."/>
            <person name="Brune A."/>
        </authorList>
    </citation>
    <scope>NUCLEOTIDE SEQUENCE</scope>
    <source>
        <strain evidence="16">RmG30</strain>
    </source>
</reference>
<evidence type="ECO:0000256" key="4">
    <source>
        <dbReference type="ARBA" id="ARBA00022806"/>
    </source>
</evidence>
<dbReference type="Gene3D" id="1.10.10.160">
    <property type="match status" value="1"/>
</dbReference>
<dbReference type="CDD" id="cd18807">
    <property type="entry name" value="SF1_C_UvrD"/>
    <property type="match status" value="1"/>
</dbReference>
<keyword evidence="2 12" id="KW-0547">Nucleotide-binding</keyword>
<dbReference type="Gene3D" id="1.10.486.10">
    <property type="entry name" value="PCRA, domain 4"/>
    <property type="match status" value="1"/>
</dbReference>
<dbReference type="GO" id="GO:0043138">
    <property type="term" value="F:3'-5' DNA helicase activity"/>
    <property type="evidence" value="ECO:0007669"/>
    <property type="project" value="UniProtKB-EC"/>
</dbReference>
<dbReference type="InterPro" id="IPR000212">
    <property type="entry name" value="DNA_helicase_UvrD/REP"/>
</dbReference>
<dbReference type="InterPro" id="IPR013986">
    <property type="entry name" value="DExx_box_DNA_helicase_dom_sf"/>
</dbReference>
<evidence type="ECO:0000256" key="2">
    <source>
        <dbReference type="ARBA" id="ARBA00022741"/>
    </source>
</evidence>
<evidence type="ECO:0000256" key="10">
    <source>
        <dbReference type="ARBA" id="ARBA00034923"/>
    </source>
</evidence>
<accession>A0A7T7XQ70</accession>
<keyword evidence="7" id="KW-0413">Isomerase</keyword>
<keyword evidence="5 12" id="KW-0067">ATP-binding</keyword>
<dbReference type="SUPFAM" id="SSF52540">
    <property type="entry name" value="P-loop containing nucleoside triphosphate hydrolases"/>
    <property type="match status" value="1"/>
</dbReference>
<sequence>MRTIADLHIHSRFSRATSSKLTPAYLDRWARIKGLSLLGTGDCTHPVWLRELRDQLEDAGDGLFALKHTVRSGFDAGEAMAGELPDPGQPGDNPPLFVLTGEISTIYKKGDKTRKVHHVVLLPGFEAAATFQRKLEQLGNIASDGRPILGLDSRDLLEVLLDSDERSILIPAHIWTPWFSALGAKSGFDSIDECYGDLAPHITAIETGLSSNPPMNWALESLDRFSIISNSDAHSPDKLAREATVFEMERSYASLAAALRIGNDPGNPGIIETIEFFPQEGKYHYDGHRKCSVYLTPEEAADSMGICPVCGKALTRGVMGRVMELADRPVDEEAPCPPDSAGTNKSPYRSLIPLKEILSEILKTGTGSKKVDAAYSGLIRKTGNELSVLMDMAPEEIEKLDCPGVSGELLAAAVRRMRSGEVSITPGYDGEYGIIRAFGPGEQQNEKSEAGLFGELPELPVQKKPKPRYTAKNQTAELSAAESPPANDRPFALDADQEKAVTHRGNHSIIIAGPGTGKTAVLANRITRLLSEGADPSSILGITFTVKAAAELRERIAKTAGPGKSRKLPTATFHSFCVSVLREQASKIGLAESFGILAEDERHKILAELCAAGTGEKKKAAPKSLGKYIEERKRYILMPGKTEPNYGSCGWLKEIALEMGMPGQNPDMEDLYSLYRERLRSLGVLDFDDLITGTVRLFMVRPEILSEYRNRFRYIFVDEYQDVNFAQYALIRLLVPAGPEERGEQLPELCVIGDPNQAIYGFRGSDKRFIDRFLCDYPGAASFRLSKSFRCAAPIIDAAGRLMDTRLSGQGTAVNLFRTGYPTEKSEAEGIARHIARLIGGTTFFSFDTGVVDSGDAASSSSPEAALSDLGECAVLVRAAALAAPIVEALKSYGVPFQFAGEKPWWEEGAAKTLLDAVRLALSGGNPGEAAPHGDGLSREIRTFFLEKTPEEALGLSWDRLRRAGGPGKNEREVPASVEELIRLASLYGDYRTFMDSFSVVQPEEGSGRRRDGIQVMTIHASKGLEFDHVFVAGAEEGILPFTLFGDGGGSSADPENYIDEERRLLYVAMTRARIGLYLSWANSRQYQGRKLRNGPSRFFADLESIIPLSDGIPIRKKDSQLDLF</sequence>
<dbReference type="EC" id="5.6.2.4" evidence="9"/>
<dbReference type="InterPro" id="IPR016195">
    <property type="entry name" value="Pol/histidinol_Pase-like"/>
</dbReference>
<evidence type="ECO:0000256" key="3">
    <source>
        <dbReference type="ARBA" id="ARBA00022801"/>
    </source>
</evidence>
<dbReference type="PROSITE" id="PS51198">
    <property type="entry name" value="UVRD_HELICASE_ATP_BIND"/>
    <property type="match status" value="1"/>
</dbReference>
<dbReference type="RefSeq" id="WP_215627771.1">
    <property type="nucleotide sequence ID" value="NZ_CP067089.2"/>
</dbReference>
<keyword evidence="3 12" id="KW-0378">Hydrolase</keyword>
<evidence type="ECO:0000256" key="9">
    <source>
        <dbReference type="ARBA" id="ARBA00034808"/>
    </source>
</evidence>
<dbReference type="GO" id="GO:0033202">
    <property type="term" value="C:DNA helicase complex"/>
    <property type="evidence" value="ECO:0007669"/>
    <property type="project" value="TreeGrafter"/>
</dbReference>
<dbReference type="InterPro" id="IPR027417">
    <property type="entry name" value="P-loop_NTPase"/>
</dbReference>
<evidence type="ECO:0000259" key="14">
    <source>
        <dbReference type="PROSITE" id="PS51198"/>
    </source>
</evidence>
<dbReference type="KEGG" id="bhc:JFL75_06010"/>
<comment type="catalytic activity">
    <reaction evidence="8">
        <text>Couples ATP hydrolysis with the unwinding of duplex DNA by translocating in the 3'-5' direction.</text>
        <dbReference type="EC" id="5.6.2.4"/>
    </reaction>
</comment>
<comment type="similarity">
    <text evidence="1">Belongs to the helicase family. UvrD subfamily.</text>
</comment>
<evidence type="ECO:0000259" key="15">
    <source>
        <dbReference type="PROSITE" id="PS51217"/>
    </source>
</evidence>
<dbReference type="PROSITE" id="PS51217">
    <property type="entry name" value="UVRD_HELICASE_CTER"/>
    <property type="match status" value="1"/>
</dbReference>
<evidence type="ECO:0000313" key="17">
    <source>
        <dbReference type="Proteomes" id="UP000595917"/>
    </source>
</evidence>
<comment type="catalytic activity">
    <reaction evidence="11">
        <text>ATP + H2O = ADP + phosphate + H(+)</text>
        <dbReference type="Rhea" id="RHEA:13065"/>
        <dbReference type="ChEBI" id="CHEBI:15377"/>
        <dbReference type="ChEBI" id="CHEBI:15378"/>
        <dbReference type="ChEBI" id="CHEBI:30616"/>
        <dbReference type="ChEBI" id="CHEBI:43474"/>
        <dbReference type="ChEBI" id="CHEBI:456216"/>
        <dbReference type="EC" id="5.6.2.4"/>
    </reaction>
</comment>
<feature type="binding site" evidence="12">
    <location>
        <begin position="512"/>
        <end position="519"/>
    </location>
    <ligand>
        <name>ATP</name>
        <dbReference type="ChEBI" id="CHEBI:30616"/>
    </ligand>
</feature>
<feature type="region of interest" description="Disordered" evidence="13">
    <location>
        <begin position="460"/>
        <end position="491"/>
    </location>
</feature>
<evidence type="ECO:0000256" key="8">
    <source>
        <dbReference type="ARBA" id="ARBA00034617"/>
    </source>
</evidence>
<dbReference type="Proteomes" id="UP000595917">
    <property type="component" value="Chromosome"/>
</dbReference>
<dbReference type="Gene3D" id="3.20.20.140">
    <property type="entry name" value="Metal-dependent hydrolases"/>
    <property type="match status" value="1"/>
</dbReference>
<dbReference type="GO" id="GO:0005524">
    <property type="term" value="F:ATP binding"/>
    <property type="evidence" value="ECO:0007669"/>
    <property type="project" value="UniProtKB-UniRule"/>
</dbReference>
<evidence type="ECO:0000256" key="7">
    <source>
        <dbReference type="ARBA" id="ARBA00023235"/>
    </source>
</evidence>
<dbReference type="CDD" id="cd17932">
    <property type="entry name" value="DEXQc_UvrD"/>
    <property type="match status" value="1"/>
</dbReference>
<organism evidence="16 17">
    <name type="scientific">Breznakiella homolactica</name>
    <dbReference type="NCBI Taxonomy" id="2798577"/>
    <lineage>
        <taxon>Bacteria</taxon>
        <taxon>Pseudomonadati</taxon>
        <taxon>Spirochaetota</taxon>
        <taxon>Spirochaetia</taxon>
        <taxon>Spirochaetales</taxon>
        <taxon>Breznakiellaceae</taxon>
        <taxon>Breznakiella</taxon>
    </lineage>
</organism>
<keyword evidence="6" id="KW-0238">DNA-binding</keyword>
<dbReference type="CDD" id="cd19067">
    <property type="entry name" value="PfuEndoQ-like"/>
    <property type="match status" value="1"/>
</dbReference>
<dbReference type="AlphaFoldDB" id="A0A7T7XQ70"/>
<dbReference type="GO" id="GO:0000725">
    <property type="term" value="P:recombinational repair"/>
    <property type="evidence" value="ECO:0007669"/>
    <property type="project" value="TreeGrafter"/>
</dbReference>
<dbReference type="PANTHER" id="PTHR11070:SF2">
    <property type="entry name" value="ATP-DEPENDENT DNA HELICASE SRS2"/>
    <property type="match status" value="1"/>
</dbReference>
<dbReference type="SUPFAM" id="SSF89550">
    <property type="entry name" value="PHP domain-like"/>
    <property type="match status" value="1"/>
</dbReference>
<dbReference type="GO" id="GO:0003677">
    <property type="term" value="F:DNA binding"/>
    <property type="evidence" value="ECO:0007669"/>
    <property type="project" value="UniProtKB-KW"/>
</dbReference>
<feature type="domain" description="UvrD-like helicase ATP-binding" evidence="14">
    <location>
        <begin position="491"/>
        <end position="792"/>
    </location>
</feature>
<protein>
    <recommendedName>
        <fullName evidence="9">DNA 3'-5' helicase</fullName>
        <ecNumber evidence="9">5.6.2.4</ecNumber>
    </recommendedName>
    <alternativeName>
        <fullName evidence="10">DNA 3'-5' helicase II</fullName>
    </alternativeName>
</protein>
<keyword evidence="17" id="KW-1185">Reference proteome</keyword>
<dbReference type="GO" id="GO:0005829">
    <property type="term" value="C:cytosol"/>
    <property type="evidence" value="ECO:0007669"/>
    <property type="project" value="TreeGrafter"/>
</dbReference>
<evidence type="ECO:0000256" key="11">
    <source>
        <dbReference type="ARBA" id="ARBA00048988"/>
    </source>
</evidence>